<dbReference type="SUPFAM" id="SSF52518">
    <property type="entry name" value="Thiamin diphosphate-binding fold (THDP-binding)"/>
    <property type="match status" value="1"/>
</dbReference>
<dbReference type="InterPro" id="IPR050722">
    <property type="entry name" value="Pyruvate:ferred/Flavod_OxRd"/>
</dbReference>
<gene>
    <name evidence="4" type="ORF">SE17_33275</name>
</gene>
<dbReference type="InterPro" id="IPR029061">
    <property type="entry name" value="THDP-binding"/>
</dbReference>
<reference evidence="4 5" key="1">
    <citation type="submission" date="2015-09" db="EMBL/GenBank/DDBJ databases">
        <title>Draft genome sequence of Kouleothrix aurantiaca JCM 19913.</title>
        <authorList>
            <person name="Hemp J."/>
        </authorList>
    </citation>
    <scope>NUCLEOTIDE SEQUENCE [LARGE SCALE GENOMIC DNA]</scope>
    <source>
        <strain evidence="4 5">COM-B</strain>
    </source>
</reference>
<dbReference type="Gene3D" id="3.40.920.10">
    <property type="entry name" value="Pyruvate-ferredoxin oxidoreductase, PFOR, domain III"/>
    <property type="match status" value="1"/>
</dbReference>
<dbReference type="EMBL" id="LJCR01002042">
    <property type="protein sequence ID" value="KPV49329.1"/>
    <property type="molecule type" value="Genomic_DNA"/>
</dbReference>
<dbReference type="GO" id="GO:0006979">
    <property type="term" value="P:response to oxidative stress"/>
    <property type="evidence" value="ECO:0007669"/>
    <property type="project" value="TreeGrafter"/>
</dbReference>
<accession>A0A0P9H610</accession>
<dbReference type="Pfam" id="PF01558">
    <property type="entry name" value="POR"/>
    <property type="match status" value="1"/>
</dbReference>
<sequence length="320" mass="33656">MSVIEAQPAAQQASDAARAPIVNDFAIVAATVNGSGSQTANNTLIRAIFKMGIPVSGKNLFPSNIAGLPTWYTIRVSKDGYVARREGTEIAVAFNAKTADDDLAALPAGGVCIHPDDIKFASPRADVTSYAIPLKDLLKQVAPPPKLKDYVANMAYVGALVELLGIEMDEIVAALNFHFGGKASAVKLNLQMVEAARDWTRENLQKSDPYRVERLNMTTGQVLIDGNSAGGLGALMGGATVVAWYPITPSTSLVDAINEYAPRLRSDPETGEPTYAIVQAEDELAAIGMVVGAGWVGARAMTATSGPGISLMTEFAGIAY</sequence>
<keyword evidence="1" id="KW-0560">Oxidoreductase</keyword>
<evidence type="ECO:0000259" key="3">
    <source>
        <dbReference type="Pfam" id="PF01855"/>
    </source>
</evidence>
<comment type="caution">
    <text evidence="4">The sequence shown here is derived from an EMBL/GenBank/DDBJ whole genome shotgun (WGS) entry which is preliminary data.</text>
</comment>
<dbReference type="PANTHER" id="PTHR32154">
    <property type="entry name" value="PYRUVATE-FLAVODOXIN OXIDOREDUCTASE-RELATED"/>
    <property type="match status" value="1"/>
</dbReference>
<dbReference type="AlphaFoldDB" id="A0A0P9H610"/>
<dbReference type="InterPro" id="IPR002880">
    <property type="entry name" value="Pyrv_Fd/Flavodoxin_OxRdtase_N"/>
</dbReference>
<dbReference type="CDD" id="cd07034">
    <property type="entry name" value="TPP_PYR_PFOR_IOR-alpha_like"/>
    <property type="match status" value="1"/>
</dbReference>
<evidence type="ECO:0000259" key="2">
    <source>
        <dbReference type="Pfam" id="PF01558"/>
    </source>
</evidence>
<dbReference type="InterPro" id="IPR019752">
    <property type="entry name" value="Pyrv/ketoisovalerate_OxRed_cat"/>
</dbReference>
<protein>
    <submittedName>
        <fullName evidence="4">Ferredoxin oxidoreductase</fullName>
    </submittedName>
</protein>
<keyword evidence="5" id="KW-1185">Reference proteome</keyword>
<proteinExistence type="predicted"/>
<dbReference type="Gene3D" id="3.40.50.970">
    <property type="match status" value="1"/>
</dbReference>
<dbReference type="InterPro" id="IPR002869">
    <property type="entry name" value="Pyrv_flavodox_OxRed_cen"/>
</dbReference>
<evidence type="ECO:0000256" key="1">
    <source>
        <dbReference type="ARBA" id="ARBA00023002"/>
    </source>
</evidence>
<name>A0A0P9H610_9CHLR</name>
<feature type="domain" description="Pyruvate/ketoisovalerate oxidoreductase catalytic" evidence="2">
    <location>
        <begin position="34"/>
        <end position="197"/>
    </location>
</feature>
<dbReference type="Proteomes" id="UP000050509">
    <property type="component" value="Unassembled WGS sequence"/>
</dbReference>
<evidence type="ECO:0000313" key="4">
    <source>
        <dbReference type="EMBL" id="KPV49329.1"/>
    </source>
</evidence>
<dbReference type="GO" id="GO:0016903">
    <property type="term" value="F:oxidoreductase activity, acting on the aldehyde or oxo group of donors"/>
    <property type="evidence" value="ECO:0007669"/>
    <property type="project" value="InterPro"/>
</dbReference>
<dbReference type="Pfam" id="PF01855">
    <property type="entry name" value="POR_N"/>
    <property type="match status" value="1"/>
</dbReference>
<organism evidence="4 5">
    <name type="scientific">Kouleothrix aurantiaca</name>
    <dbReference type="NCBI Taxonomy" id="186479"/>
    <lineage>
        <taxon>Bacteria</taxon>
        <taxon>Bacillati</taxon>
        <taxon>Chloroflexota</taxon>
        <taxon>Chloroflexia</taxon>
        <taxon>Chloroflexales</taxon>
        <taxon>Roseiflexineae</taxon>
        <taxon>Roseiflexaceae</taxon>
        <taxon>Kouleothrix</taxon>
    </lineage>
</organism>
<evidence type="ECO:0000313" key="5">
    <source>
        <dbReference type="Proteomes" id="UP000050509"/>
    </source>
</evidence>
<dbReference type="PANTHER" id="PTHR32154:SF29">
    <property type="entry name" value="BLR6743 PROTEIN"/>
    <property type="match status" value="1"/>
</dbReference>
<dbReference type="SUPFAM" id="SSF53323">
    <property type="entry name" value="Pyruvate-ferredoxin oxidoreductase, PFOR, domain III"/>
    <property type="match status" value="1"/>
</dbReference>
<feature type="domain" description="Pyruvate flavodoxin/ferredoxin oxidoreductase pyrimidine binding" evidence="3">
    <location>
        <begin position="233"/>
        <end position="319"/>
    </location>
</feature>
<feature type="non-terminal residue" evidence="4">
    <location>
        <position position="320"/>
    </location>
</feature>